<feature type="compositionally biased region" description="Basic and acidic residues" evidence="2">
    <location>
        <begin position="393"/>
        <end position="402"/>
    </location>
</feature>
<evidence type="ECO:0008006" key="4">
    <source>
        <dbReference type="Google" id="ProtNLM"/>
    </source>
</evidence>
<feature type="compositionally biased region" description="Low complexity" evidence="2">
    <location>
        <begin position="413"/>
        <end position="431"/>
    </location>
</feature>
<dbReference type="PANTHER" id="PTHR35358:SF7">
    <property type="entry name" value="EXPRESSED PROTEIN"/>
    <property type="match status" value="1"/>
</dbReference>
<feature type="coiled-coil region" evidence="1">
    <location>
        <begin position="565"/>
        <end position="616"/>
    </location>
</feature>
<feature type="region of interest" description="Disordered" evidence="2">
    <location>
        <begin position="121"/>
        <end position="175"/>
    </location>
</feature>
<sequence>MTRATTASARASAKGAMEKSGQWLTPPPMRLFPVQEYSSHGQNKSAPPTFSHLLFVTQKSFPIESLGEQNRSPHKTHFISSLVGELNREMSLIGRVHPDCVNVSNPYHECTENCLRKIQEGKGRKTKKKSDNGSTFKDGEFKKKAADDRRASNPYHDPEYYLQQTGGAKPRGDIKEPESSLMFALGGMPEVLQGNLLLPNDELEFHTRCSYIGQKKGEIPTKAPQELYNVPGQGLVYHSDAPSSKEKVNLENGKGSILDGPIFSRRKQGSQPKTSEELEDVPVEDSVLDDPIFGRRKHESKPKHPKEIENVPDEGVLYPSDLPSSPSKDKVKLQNGEHKSYSPPISEVKDPSFNKEQVQSSLLVPPSGIITVPEYPKDPPENGATDVTSELPGHGEDNENLHHSVPNLTVNNAGEGAAGSASDSRSFSFSGTLQPFEESDEEETRSVNSDSSVSVGKYRVKGSFSSILQSIVDKYGDIAASCQLESIVIRSYYLECVCYVVQELKKTSIKQLTKPKVKEMLSMLKDVESSGMDVGWLRLIINKCAEATELVSQHRAFEAAKANCDRDIESTKKELESQMEVLAQKEKEVAETRAHLRELELKSSALSETVSNMKSKVDNLQTKPLLDKVL</sequence>
<dbReference type="InterPro" id="IPR007942">
    <property type="entry name" value="PLipase-like"/>
</dbReference>
<protein>
    <recommendedName>
        <fullName evidence="4">Phospholipase-like protein family</fullName>
    </recommendedName>
</protein>
<dbReference type="Pfam" id="PF05278">
    <property type="entry name" value="PEARLI-4"/>
    <property type="match status" value="1"/>
</dbReference>
<feature type="region of interest" description="Disordered" evidence="2">
    <location>
        <begin position="1"/>
        <end position="25"/>
    </location>
</feature>
<proteinExistence type="predicted"/>
<feature type="compositionally biased region" description="Basic and acidic residues" evidence="2">
    <location>
        <begin position="137"/>
        <end position="159"/>
    </location>
</feature>
<feature type="compositionally biased region" description="Acidic residues" evidence="2">
    <location>
        <begin position="277"/>
        <end position="288"/>
    </location>
</feature>
<organism evidence="3">
    <name type="scientific">Prunus dulcis</name>
    <name type="common">Almond</name>
    <name type="synonym">Amygdalus dulcis</name>
    <dbReference type="NCBI Taxonomy" id="3755"/>
    <lineage>
        <taxon>Eukaryota</taxon>
        <taxon>Viridiplantae</taxon>
        <taxon>Streptophyta</taxon>
        <taxon>Embryophyta</taxon>
        <taxon>Tracheophyta</taxon>
        <taxon>Spermatophyta</taxon>
        <taxon>Magnoliopsida</taxon>
        <taxon>eudicotyledons</taxon>
        <taxon>Gunneridae</taxon>
        <taxon>Pentapetalae</taxon>
        <taxon>rosids</taxon>
        <taxon>fabids</taxon>
        <taxon>Rosales</taxon>
        <taxon>Rosaceae</taxon>
        <taxon>Amygdaloideae</taxon>
        <taxon>Amygdaleae</taxon>
        <taxon>Prunus</taxon>
    </lineage>
</organism>
<keyword evidence="1" id="KW-0175">Coiled coil</keyword>
<feature type="compositionally biased region" description="Low complexity" evidence="2">
    <location>
        <begin position="316"/>
        <end position="326"/>
    </location>
</feature>
<dbReference type="EMBL" id="AP019304">
    <property type="protein sequence ID" value="BBH09820.1"/>
    <property type="molecule type" value="Genomic_DNA"/>
</dbReference>
<feature type="region of interest" description="Disordered" evidence="2">
    <location>
        <begin position="239"/>
        <end position="358"/>
    </location>
</feature>
<evidence type="ECO:0000256" key="1">
    <source>
        <dbReference type="SAM" id="Coils"/>
    </source>
</evidence>
<feature type="region of interest" description="Disordered" evidence="2">
    <location>
        <begin position="373"/>
        <end position="452"/>
    </location>
</feature>
<reference evidence="3" key="1">
    <citation type="journal article" date="2019" name="Science">
        <title>Mutation of a bHLH transcription factor allowed almond domestication.</title>
        <authorList>
            <person name="Sanchez-Perez R."/>
            <person name="Pavan S."/>
            <person name="Mazzeo R."/>
            <person name="Moldovan C."/>
            <person name="Aiese Cigliano R."/>
            <person name="Del Cueto J."/>
            <person name="Ricciardi F."/>
            <person name="Lotti C."/>
            <person name="Ricciardi L."/>
            <person name="Dicenta F."/>
            <person name="Lopez-Marques R.L."/>
            <person name="Lindberg Moller B."/>
        </authorList>
    </citation>
    <scope>NUCLEOTIDE SEQUENCE</scope>
</reference>
<name>A0A4Y1RZE4_PRUDU</name>
<dbReference type="AlphaFoldDB" id="A0A4Y1RZE4"/>
<accession>A0A4Y1RZE4</accession>
<feature type="compositionally biased region" description="Basic and acidic residues" evidence="2">
    <location>
        <begin position="327"/>
        <end position="340"/>
    </location>
</feature>
<feature type="compositionally biased region" description="Basic residues" evidence="2">
    <location>
        <begin position="294"/>
        <end position="304"/>
    </location>
</feature>
<dbReference type="PANTHER" id="PTHR35358">
    <property type="entry name" value="OS06G0711100 PROTEIN"/>
    <property type="match status" value="1"/>
</dbReference>
<evidence type="ECO:0000313" key="3">
    <source>
        <dbReference type="EMBL" id="BBH09820.1"/>
    </source>
</evidence>
<evidence type="ECO:0000256" key="2">
    <source>
        <dbReference type="SAM" id="MobiDB-lite"/>
    </source>
</evidence>
<feature type="compositionally biased region" description="Low complexity" evidence="2">
    <location>
        <begin position="1"/>
        <end position="13"/>
    </location>
</feature>
<gene>
    <name evidence="3" type="ORF">Prudu_022427</name>
</gene>